<keyword evidence="3" id="KW-0698">rRNA processing</keyword>
<feature type="domain" description="RNA 2-O ribose methyltransferase substrate binding" evidence="10">
    <location>
        <begin position="118"/>
        <end position="195"/>
    </location>
</feature>
<accession>A0ABP0EM50</accession>
<comment type="subcellular location">
    <subcellularLocation>
        <location evidence="1">Mitochondrion</location>
    </subcellularLocation>
</comment>
<dbReference type="NCBIfam" id="TIGR00186">
    <property type="entry name" value="rRNA_methyl_3"/>
    <property type="match status" value="1"/>
</dbReference>
<evidence type="ECO:0000313" key="11">
    <source>
        <dbReference type="EMBL" id="CAK7920482.1"/>
    </source>
</evidence>
<dbReference type="InterPro" id="IPR029064">
    <property type="entry name" value="Ribosomal_eL30-like_sf"/>
</dbReference>
<name>A0ABP0EM50_9ASCO</name>
<dbReference type="InterPro" id="IPR029028">
    <property type="entry name" value="Alpha/beta_knot_MTases"/>
</dbReference>
<comment type="similarity">
    <text evidence="2">Belongs to the class IV-like SAM-binding methyltransferase superfamily. RNA methyltransferase TrmH family.</text>
</comment>
<dbReference type="PANTHER" id="PTHR46103">
    <property type="entry name" value="RRNA METHYLTRANSFERASE 1, MITOCHONDRIAL"/>
    <property type="match status" value="1"/>
</dbReference>
<dbReference type="InterPro" id="IPR013123">
    <property type="entry name" value="SpoU_subst-bd"/>
</dbReference>
<dbReference type="Pfam" id="PF00588">
    <property type="entry name" value="SpoU_methylase"/>
    <property type="match status" value="1"/>
</dbReference>
<keyword evidence="12" id="KW-1185">Reference proteome</keyword>
<keyword evidence="8" id="KW-0496">Mitochondrion</keyword>
<dbReference type="InterPro" id="IPR001537">
    <property type="entry name" value="SpoU_MeTrfase"/>
</dbReference>
<evidence type="ECO:0000256" key="3">
    <source>
        <dbReference type="ARBA" id="ARBA00022552"/>
    </source>
</evidence>
<dbReference type="InterPro" id="IPR047182">
    <property type="entry name" value="MRM1"/>
</dbReference>
<dbReference type="InterPro" id="IPR004441">
    <property type="entry name" value="rRNA_MeTrfase_TrmH"/>
</dbReference>
<evidence type="ECO:0000313" key="12">
    <source>
        <dbReference type="Proteomes" id="UP001497600"/>
    </source>
</evidence>
<dbReference type="GO" id="GO:0032259">
    <property type="term" value="P:methylation"/>
    <property type="evidence" value="ECO:0007669"/>
    <property type="project" value="UniProtKB-KW"/>
</dbReference>
<sequence length="425" mass="47452">MNITKRLFSSVARVSQREPRSAVKLHFQKKEESTNFKKSFPVYEKKKPWDVQGITKDEFFGQKYAKMSTQRRDNFNEKVARQRRHRDERRESDREYYSKKTVHYQERLTVPKNPLSEYIYGTHAVLSALVANKRASFNTLYLQHNRKEAPPGILKLAKQYNLSIQDNVPKGTLNGLTGFGVHNGVVLESKPLEFPLISTLGPCNGQDGTYKLASIDELYNSVQELSKEVVKSKSTNQTNQVETEIETPRFPLGIYLDGVTDPQNVGAIIRSAYFMGVDFVVVPDSESAKLGPVCNKASAGALDMLSVYKTNSSLKFIESSKKNGWVVISTTGKLNKSEEKSLLSKHSELESLDDMIIHANELNNICQEAPVLLVMGSEGLGVRTNLFTRSDYLVGLEQGREDGSGIVDSLNASVATALLISKCLG</sequence>
<keyword evidence="6" id="KW-0949">S-adenosyl-L-methionine</keyword>
<keyword evidence="5" id="KW-0808">Transferase</keyword>
<evidence type="ECO:0000259" key="10">
    <source>
        <dbReference type="SMART" id="SM00967"/>
    </source>
</evidence>
<reference evidence="11 12" key="1">
    <citation type="submission" date="2024-01" db="EMBL/GenBank/DDBJ databases">
        <authorList>
            <consortium name="Genoscope - CEA"/>
            <person name="William W."/>
        </authorList>
    </citation>
    <scope>NUCLEOTIDE SEQUENCE [LARGE SCALE GENOMIC DNA]</scope>
    <source>
        <strain evidence="11 12">29B2s-10</strain>
    </source>
</reference>
<keyword evidence="4 11" id="KW-0489">Methyltransferase</keyword>
<dbReference type="EMBL" id="OZ004260">
    <property type="protein sequence ID" value="CAK7920482.1"/>
    <property type="molecule type" value="Genomic_DNA"/>
</dbReference>
<evidence type="ECO:0000256" key="8">
    <source>
        <dbReference type="ARBA" id="ARBA00023128"/>
    </source>
</evidence>
<dbReference type="Gene3D" id="3.40.1280.10">
    <property type="match status" value="1"/>
</dbReference>
<dbReference type="GO" id="GO:0008168">
    <property type="term" value="F:methyltransferase activity"/>
    <property type="evidence" value="ECO:0007669"/>
    <property type="project" value="UniProtKB-KW"/>
</dbReference>
<dbReference type="Pfam" id="PF08032">
    <property type="entry name" value="SpoU_sub_bind"/>
    <property type="match status" value="1"/>
</dbReference>
<proteinExistence type="inferred from homology"/>
<organism evidence="11 12">
    <name type="scientific">[Candida] anglica</name>
    <dbReference type="NCBI Taxonomy" id="148631"/>
    <lineage>
        <taxon>Eukaryota</taxon>
        <taxon>Fungi</taxon>
        <taxon>Dikarya</taxon>
        <taxon>Ascomycota</taxon>
        <taxon>Saccharomycotina</taxon>
        <taxon>Pichiomycetes</taxon>
        <taxon>Debaryomycetaceae</taxon>
        <taxon>Kurtzmaniella</taxon>
    </lineage>
</organism>
<dbReference type="InterPro" id="IPR047261">
    <property type="entry name" value="MRM1_MeTrfase_dom"/>
</dbReference>
<evidence type="ECO:0000256" key="7">
    <source>
        <dbReference type="ARBA" id="ARBA00022946"/>
    </source>
</evidence>
<dbReference type="Proteomes" id="UP001497600">
    <property type="component" value="Chromosome H"/>
</dbReference>
<dbReference type="InterPro" id="IPR029026">
    <property type="entry name" value="tRNA_m1G_MTases_N"/>
</dbReference>
<gene>
    <name evidence="11" type="primary">MRM1</name>
    <name evidence="11" type="ORF">CAAN4_H02784</name>
</gene>
<dbReference type="SMART" id="SM00967">
    <property type="entry name" value="SpoU_sub_bind"/>
    <property type="match status" value="1"/>
</dbReference>
<evidence type="ECO:0000256" key="6">
    <source>
        <dbReference type="ARBA" id="ARBA00022691"/>
    </source>
</evidence>
<dbReference type="PANTHER" id="PTHR46103:SF1">
    <property type="entry name" value="RRNA METHYLTRANSFERASE 1, MITOCHONDRIAL"/>
    <property type="match status" value="1"/>
</dbReference>
<dbReference type="SUPFAM" id="SSF75217">
    <property type="entry name" value="alpha/beta knot"/>
    <property type="match status" value="1"/>
</dbReference>
<protein>
    <recommendedName>
        <fullName evidence="9">rRNA methyltransferase 1, mitochondrial</fullName>
    </recommendedName>
</protein>
<dbReference type="CDD" id="cd18105">
    <property type="entry name" value="SpoU-like_MRM1"/>
    <property type="match status" value="1"/>
</dbReference>
<evidence type="ECO:0000256" key="2">
    <source>
        <dbReference type="ARBA" id="ARBA00007228"/>
    </source>
</evidence>
<evidence type="ECO:0000256" key="1">
    <source>
        <dbReference type="ARBA" id="ARBA00004173"/>
    </source>
</evidence>
<evidence type="ECO:0000256" key="9">
    <source>
        <dbReference type="ARBA" id="ARBA00034881"/>
    </source>
</evidence>
<evidence type="ECO:0000256" key="4">
    <source>
        <dbReference type="ARBA" id="ARBA00022603"/>
    </source>
</evidence>
<keyword evidence="7" id="KW-0809">Transit peptide</keyword>
<dbReference type="Gene3D" id="3.30.1330.30">
    <property type="match status" value="1"/>
</dbReference>
<evidence type="ECO:0000256" key="5">
    <source>
        <dbReference type="ARBA" id="ARBA00022679"/>
    </source>
</evidence>
<dbReference type="SUPFAM" id="SSF55315">
    <property type="entry name" value="L30e-like"/>
    <property type="match status" value="1"/>
</dbReference>